<evidence type="ECO:0000259" key="11">
    <source>
        <dbReference type="SMART" id="SM00845"/>
    </source>
</evidence>
<evidence type="ECO:0000256" key="9">
    <source>
        <dbReference type="ARBA" id="ARBA00047913"/>
    </source>
</evidence>
<keyword evidence="4 10" id="KW-0547">Nucleotide-binding</keyword>
<dbReference type="SMART" id="SM00845">
    <property type="entry name" value="GatB_Yqey"/>
    <property type="match status" value="1"/>
</dbReference>
<dbReference type="EMBL" id="JACJQU010000002">
    <property type="protein sequence ID" value="MBD2293081.1"/>
    <property type="molecule type" value="Genomic_DNA"/>
</dbReference>
<sequence>MTTATPVKTEYEAIIGLETHCQLSTNTKIFSNSSTAFGADPNTNIDPVCMGLPGVLPVLNAKVLEYAVKAGLALNCQIARYSKFDRKQYFYPDLPKNYQISQYDLPIAEHGWIEIELVDDAGNPTRKRIGITRLHMEEDAGKLVHAGSERLSGSSYSLVDYNRAGVPLVEIVSEPDLRTGQEAAEYAQELRRIVRYLGVSDGNMQEGSLRCDVNISVRPVGRKEFGTKVEIKNMNSFSAIQKAIDYEIERQIAAIEAGERIVQETRLWEEGSQRTSSMRVKEGSSDYRYFPEPDLAPIEVTDVELETWKSELPELPAQKRHRYESELGLSAYDTRVLTEDSSVAEYFESAIDAGANPKAAANWITQDIAAYLNKQKLTISEIALTPVNLADVITRIETGKISNAQAKEKLADLLSGVSPEKAFAGQELISDPTVLEPIIDQVLEENPQQLEKYRGGNVNLKGFFVGQVLKKTNKRADPKLTNELVEKKLNAN</sequence>
<dbReference type="InterPro" id="IPR014746">
    <property type="entry name" value="Gln_synth/guanido_kin_cat_dom"/>
</dbReference>
<organism evidence="12 13">
    <name type="scientific">Anabaena sphaerica FACHB-251</name>
    <dbReference type="NCBI Taxonomy" id="2692883"/>
    <lineage>
        <taxon>Bacteria</taxon>
        <taxon>Bacillati</taxon>
        <taxon>Cyanobacteriota</taxon>
        <taxon>Cyanophyceae</taxon>
        <taxon>Nostocales</taxon>
        <taxon>Nostocaceae</taxon>
        <taxon>Anabaena</taxon>
    </lineage>
</organism>
<comment type="similarity">
    <text evidence="1 10">Belongs to the GatB/GatE family. GatB subfamily.</text>
</comment>
<dbReference type="EC" id="6.3.5.-" evidence="10"/>
<accession>A0A926WGL4</accession>
<protein>
    <recommendedName>
        <fullName evidence="10">Aspartyl/glutamyl-tRNA(Asn/Gln) amidotransferase subunit B</fullName>
        <shortName evidence="10">Asp/Glu-ADT subunit B</shortName>
        <ecNumber evidence="10">6.3.5.-</ecNumber>
    </recommendedName>
</protein>
<reference evidence="13" key="1">
    <citation type="journal article" date="2020" name="ISME J.">
        <title>Comparative genomics reveals insights into cyanobacterial evolution and habitat adaptation.</title>
        <authorList>
            <person name="Chen M.Y."/>
            <person name="Teng W.K."/>
            <person name="Zhao L."/>
            <person name="Hu C.X."/>
            <person name="Zhou Y.K."/>
            <person name="Han B.P."/>
            <person name="Song L.R."/>
            <person name="Shu W.S."/>
        </authorList>
    </citation>
    <scope>NUCLEOTIDE SEQUENCE [LARGE SCALE GENOMIC DNA]</scope>
    <source>
        <strain evidence="13">FACHB-251</strain>
    </source>
</reference>
<dbReference type="InterPro" id="IPR006075">
    <property type="entry name" value="Asn/Gln-tRNA_Trfase_suB/E_cat"/>
</dbReference>
<comment type="subunit">
    <text evidence="2 10">Heterotrimer of A, B and C subunits.</text>
</comment>
<dbReference type="RefSeq" id="WP_190558090.1">
    <property type="nucleotide sequence ID" value="NZ_JACJQU010000002.1"/>
</dbReference>
<evidence type="ECO:0000256" key="1">
    <source>
        <dbReference type="ARBA" id="ARBA00005306"/>
    </source>
</evidence>
<feature type="domain" description="Asn/Gln amidotransferase" evidence="11">
    <location>
        <begin position="345"/>
        <end position="489"/>
    </location>
</feature>
<comment type="function">
    <text evidence="7 10">Allows the formation of correctly charged Asn-tRNA(Asn) or Gln-tRNA(Gln) through the transamidation of misacylated Asp-tRNA(Asn) or Glu-tRNA(Gln) in organisms which lack either or both of asparaginyl-tRNA or glutaminyl-tRNA synthetases. The reaction takes place in the presence of glutamine and ATP through an activated phospho-Asp-tRNA(Asn) or phospho-Glu-tRNA(Gln).</text>
</comment>
<dbReference type="SUPFAM" id="SSF89095">
    <property type="entry name" value="GatB/YqeY motif"/>
    <property type="match status" value="1"/>
</dbReference>
<evidence type="ECO:0000256" key="8">
    <source>
        <dbReference type="ARBA" id="ARBA00047380"/>
    </source>
</evidence>
<dbReference type="InterPro" id="IPR004413">
    <property type="entry name" value="GatB"/>
</dbReference>
<dbReference type="Gene3D" id="1.10.10.410">
    <property type="match status" value="1"/>
</dbReference>
<dbReference type="PROSITE" id="PS01234">
    <property type="entry name" value="GATB"/>
    <property type="match status" value="1"/>
</dbReference>
<dbReference type="Proteomes" id="UP000662185">
    <property type="component" value="Unassembled WGS sequence"/>
</dbReference>
<dbReference type="Gene3D" id="1.10.150.380">
    <property type="entry name" value="GatB domain, N-terminal subdomain"/>
    <property type="match status" value="1"/>
</dbReference>
<dbReference type="InterPro" id="IPR023168">
    <property type="entry name" value="GatB_Yqey_C_2"/>
</dbReference>
<dbReference type="InterPro" id="IPR003789">
    <property type="entry name" value="Asn/Gln_tRNA_amidoTrase-B-like"/>
</dbReference>
<dbReference type="InterPro" id="IPR042114">
    <property type="entry name" value="GatB_C_1"/>
</dbReference>
<keyword evidence="6 10" id="KW-0648">Protein biosynthesis</keyword>
<keyword evidence="5 10" id="KW-0067">ATP-binding</keyword>
<evidence type="ECO:0000256" key="4">
    <source>
        <dbReference type="ARBA" id="ARBA00022741"/>
    </source>
</evidence>
<dbReference type="SUPFAM" id="SSF55931">
    <property type="entry name" value="Glutamine synthetase/guanido kinase"/>
    <property type="match status" value="1"/>
</dbReference>
<evidence type="ECO:0000313" key="12">
    <source>
        <dbReference type="EMBL" id="MBD2293081.1"/>
    </source>
</evidence>
<proteinExistence type="inferred from homology"/>
<dbReference type="FunFam" id="1.10.150.380:FF:000001">
    <property type="entry name" value="Aspartyl/glutamyl-tRNA(Asn/Gln) amidotransferase subunit B"/>
    <property type="match status" value="1"/>
</dbReference>
<dbReference type="InterPro" id="IPR017958">
    <property type="entry name" value="Gln-tRNA_amidoTrfase_suB_CS"/>
</dbReference>
<evidence type="ECO:0000256" key="5">
    <source>
        <dbReference type="ARBA" id="ARBA00022840"/>
    </source>
</evidence>
<dbReference type="NCBIfam" id="NF004014">
    <property type="entry name" value="PRK05477.1-4"/>
    <property type="match status" value="1"/>
</dbReference>
<evidence type="ECO:0000256" key="10">
    <source>
        <dbReference type="HAMAP-Rule" id="MF_00121"/>
    </source>
</evidence>
<evidence type="ECO:0000313" key="13">
    <source>
        <dbReference type="Proteomes" id="UP000662185"/>
    </source>
</evidence>
<dbReference type="HAMAP" id="MF_00121">
    <property type="entry name" value="GatB"/>
    <property type="match status" value="1"/>
</dbReference>
<evidence type="ECO:0000256" key="2">
    <source>
        <dbReference type="ARBA" id="ARBA00011123"/>
    </source>
</evidence>
<dbReference type="FunFam" id="1.10.10.410:FF:000001">
    <property type="entry name" value="Aspartyl/glutamyl-tRNA(Asn/Gln) amidotransferase subunit B"/>
    <property type="match status" value="1"/>
</dbReference>
<dbReference type="Pfam" id="PF02637">
    <property type="entry name" value="GatB_Yqey"/>
    <property type="match status" value="1"/>
</dbReference>
<dbReference type="GO" id="GO:0050567">
    <property type="term" value="F:glutaminyl-tRNA synthase (glutamine-hydrolyzing) activity"/>
    <property type="evidence" value="ECO:0007669"/>
    <property type="project" value="UniProtKB-UniRule"/>
</dbReference>
<gene>
    <name evidence="10 12" type="primary">gatB</name>
    <name evidence="12" type="ORF">H6G06_06170</name>
</gene>
<keyword evidence="13" id="KW-1185">Reference proteome</keyword>
<keyword evidence="3 10" id="KW-0436">Ligase</keyword>
<dbReference type="NCBIfam" id="NF004012">
    <property type="entry name" value="PRK05477.1-2"/>
    <property type="match status" value="1"/>
</dbReference>
<comment type="caution">
    <text evidence="12">The sequence shown here is derived from an EMBL/GenBank/DDBJ whole genome shotgun (WGS) entry which is preliminary data.</text>
</comment>
<evidence type="ECO:0000256" key="7">
    <source>
        <dbReference type="ARBA" id="ARBA00024799"/>
    </source>
</evidence>
<comment type="catalytic activity">
    <reaction evidence="8 10">
        <text>L-aspartyl-tRNA(Asn) + L-glutamine + ATP + H2O = L-asparaginyl-tRNA(Asn) + L-glutamate + ADP + phosphate + 2 H(+)</text>
        <dbReference type="Rhea" id="RHEA:14513"/>
        <dbReference type="Rhea" id="RHEA-COMP:9674"/>
        <dbReference type="Rhea" id="RHEA-COMP:9677"/>
        <dbReference type="ChEBI" id="CHEBI:15377"/>
        <dbReference type="ChEBI" id="CHEBI:15378"/>
        <dbReference type="ChEBI" id="CHEBI:29985"/>
        <dbReference type="ChEBI" id="CHEBI:30616"/>
        <dbReference type="ChEBI" id="CHEBI:43474"/>
        <dbReference type="ChEBI" id="CHEBI:58359"/>
        <dbReference type="ChEBI" id="CHEBI:78515"/>
        <dbReference type="ChEBI" id="CHEBI:78516"/>
        <dbReference type="ChEBI" id="CHEBI:456216"/>
    </reaction>
</comment>
<dbReference type="PANTHER" id="PTHR11659:SF0">
    <property type="entry name" value="GLUTAMYL-TRNA(GLN) AMIDOTRANSFERASE SUBUNIT B, MITOCHONDRIAL"/>
    <property type="match status" value="1"/>
</dbReference>
<dbReference type="InterPro" id="IPR018027">
    <property type="entry name" value="Asn/Gln_amidotransferase"/>
</dbReference>
<evidence type="ECO:0000256" key="6">
    <source>
        <dbReference type="ARBA" id="ARBA00022917"/>
    </source>
</evidence>
<name>A0A926WGL4_9NOST</name>
<dbReference type="GO" id="GO:0006412">
    <property type="term" value="P:translation"/>
    <property type="evidence" value="ECO:0007669"/>
    <property type="project" value="UniProtKB-UniRule"/>
</dbReference>
<dbReference type="GO" id="GO:0005524">
    <property type="term" value="F:ATP binding"/>
    <property type="evidence" value="ECO:0007669"/>
    <property type="project" value="UniProtKB-KW"/>
</dbReference>
<dbReference type="GO" id="GO:0070681">
    <property type="term" value="P:glutaminyl-tRNAGln biosynthesis via transamidation"/>
    <property type="evidence" value="ECO:0007669"/>
    <property type="project" value="TreeGrafter"/>
</dbReference>
<evidence type="ECO:0000256" key="3">
    <source>
        <dbReference type="ARBA" id="ARBA00022598"/>
    </source>
</evidence>
<comment type="catalytic activity">
    <reaction evidence="9 10">
        <text>L-glutamyl-tRNA(Gln) + L-glutamine + ATP + H2O = L-glutaminyl-tRNA(Gln) + L-glutamate + ADP + phosphate + H(+)</text>
        <dbReference type="Rhea" id="RHEA:17521"/>
        <dbReference type="Rhea" id="RHEA-COMP:9681"/>
        <dbReference type="Rhea" id="RHEA-COMP:9684"/>
        <dbReference type="ChEBI" id="CHEBI:15377"/>
        <dbReference type="ChEBI" id="CHEBI:15378"/>
        <dbReference type="ChEBI" id="CHEBI:29985"/>
        <dbReference type="ChEBI" id="CHEBI:30616"/>
        <dbReference type="ChEBI" id="CHEBI:43474"/>
        <dbReference type="ChEBI" id="CHEBI:58359"/>
        <dbReference type="ChEBI" id="CHEBI:78520"/>
        <dbReference type="ChEBI" id="CHEBI:78521"/>
        <dbReference type="ChEBI" id="CHEBI:456216"/>
    </reaction>
</comment>
<dbReference type="AlphaFoldDB" id="A0A926WGL4"/>
<dbReference type="InterPro" id="IPR017959">
    <property type="entry name" value="Asn/Gln-tRNA_amidoTrfase_suB/E"/>
</dbReference>
<dbReference type="PANTHER" id="PTHR11659">
    <property type="entry name" value="GLUTAMYL-TRNA GLN AMIDOTRANSFERASE SUBUNIT B MITOCHONDRIAL AND PROKARYOTIC PET112-RELATED"/>
    <property type="match status" value="1"/>
</dbReference>
<dbReference type="Pfam" id="PF02934">
    <property type="entry name" value="GatB_N"/>
    <property type="match status" value="1"/>
</dbReference>
<dbReference type="NCBIfam" id="TIGR00133">
    <property type="entry name" value="gatB"/>
    <property type="match status" value="1"/>
</dbReference>